<evidence type="ECO:0000313" key="1">
    <source>
        <dbReference type="EMBL" id="GMH06011.1"/>
    </source>
</evidence>
<gene>
    <name evidence="1" type="ORF">Nepgr_007851</name>
</gene>
<comment type="caution">
    <text evidence="1">The sequence shown here is derived from an EMBL/GenBank/DDBJ whole genome shotgun (WGS) entry which is preliminary data.</text>
</comment>
<proteinExistence type="predicted"/>
<name>A0AAD3S816_NEPGR</name>
<accession>A0AAD3S816</accession>
<organism evidence="1 2">
    <name type="scientific">Nepenthes gracilis</name>
    <name type="common">Slender pitcher plant</name>
    <dbReference type="NCBI Taxonomy" id="150966"/>
    <lineage>
        <taxon>Eukaryota</taxon>
        <taxon>Viridiplantae</taxon>
        <taxon>Streptophyta</taxon>
        <taxon>Embryophyta</taxon>
        <taxon>Tracheophyta</taxon>
        <taxon>Spermatophyta</taxon>
        <taxon>Magnoliopsida</taxon>
        <taxon>eudicotyledons</taxon>
        <taxon>Gunneridae</taxon>
        <taxon>Pentapetalae</taxon>
        <taxon>Caryophyllales</taxon>
        <taxon>Nepenthaceae</taxon>
        <taxon>Nepenthes</taxon>
    </lineage>
</organism>
<sequence length="172" mass="18891">MYCLELFVSIPSYWFGLKNLHGRTAMVFLSMLPEAYAVPASVIAKAFMLAMALADRDAYRSTFCCWSLVGHGSTAGFGCALIRAVSMGYHGCKHSKLWRAVMAKFGVSVIRGWAFNLCCPIPAGWVMPLGAAGRGPIWPWWYCARDGFLMLKCCMLRCCGAALQITEHVAAC</sequence>
<evidence type="ECO:0000313" key="2">
    <source>
        <dbReference type="Proteomes" id="UP001279734"/>
    </source>
</evidence>
<dbReference type="AlphaFoldDB" id="A0AAD3S816"/>
<dbReference type="EMBL" id="BSYO01000006">
    <property type="protein sequence ID" value="GMH06011.1"/>
    <property type="molecule type" value="Genomic_DNA"/>
</dbReference>
<keyword evidence="2" id="KW-1185">Reference proteome</keyword>
<reference evidence="1" key="1">
    <citation type="submission" date="2023-05" db="EMBL/GenBank/DDBJ databases">
        <title>Nepenthes gracilis genome sequencing.</title>
        <authorList>
            <person name="Fukushima K."/>
        </authorList>
    </citation>
    <scope>NUCLEOTIDE SEQUENCE</scope>
    <source>
        <strain evidence="1">SING2019-196</strain>
    </source>
</reference>
<dbReference type="Proteomes" id="UP001279734">
    <property type="component" value="Unassembled WGS sequence"/>
</dbReference>
<protein>
    <submittedName>
        <fullName evidence="1">Uncharacterized protein</fullName>
    </submittedName>
</protein>